<reference evidence="2" key="1">
    <citation type="journal article" date="2023" name="Science">
        <title>Genome structures resolve the early diversification of teleost fishes.</title>
        <authorList>
            <person name="Parey E."/>
            <person name="Louis A."/>
            <person name="Montfort J."/>
            <person name="Bouchez O."/>
            <person name="Roques C."/>
            <person name="Iampietro C."/>
            <person name="Lluch J."/>
            <person name="Castinel A."/>
            <person name="Donnadieu C."/>
            <person name="Desvignes T."/>
            <person name="Floi Bucao C."/>
            <person name="Jouanno E."/>
            <person name="Wen M."/>
            <person name="Mejri S."/>
            <person name="Dirks R."/>
            <person name="Jansen H."/>
            <person name="Henkel C."/>
            <person name="Chen W.J."/>
            <person name="Zahm M."/>
            <person name="Cabau C."/>
            <person name="Klopp C."/>
            <person name="Thompson A.W."/>
            <person name="Robinson-Rechavi M."/>
            <person name="Braasch I."/>
            <person name="Lecointre G."/>
            <person name="Bobe J."/>
            <person name="Postlethwait J.H."/>
            <person name="Berthelot C."/>
            <person name="Roest Crollius H."/>
            <person name="Guiguen Y."/>
        </authorList>
    </citation>
    <scope>NUCLEOTIDE SEQUENCE</scope>
    <source>
        <strain evidence="2">NC1722</strain>
    </source>
</reference>
<sequence>MLRGASQNAQRATGFKVRRASPPVLPRPSTRSFHSLPHGCNLPSPGQLLSLYLSPPPVPPHLSVHTPVMCSFHFLLPPSTRDPSDPPGESPNRLLSHIGIDLRGSAPVRRDRYVIPSVTRLR</sequence>
<dbReference type="AlphaFoldDB" id="A0AAD7RXN9"/>
<evidence type="ECO:0000313" key="2">
    <source>
        <dbReference type="EMBL" id="KAJ8392073.1"/>
    </source>
</evidence>
<evidence type="ECO:0000256" key="1">
    <source>
        <dbReference type="SAM" id="MobiDB-lite"/>
    </source>
</evidence>
<gene>
    <name evidence="2" type="ORF">AAFF_G00078790</name>
</gene>
<proteinExistence type="predicted"/>
<name>A0AAD7RXN9_9TELE</name>
<organism evidence="2 3">
    <name type="scientific">Aldrovandia affinis</name>
    <dbReference type="NCBI Taxonomy" id="143900"/>
    <lineage>
        <taxon>Eukaryota</taxon>
        <taxon>Metazoa</taxon>
        <taxon>Chordata</taxon>
        <taxon>Craniata</taxon>
        <taxon>Vertebrata</taxon>
        <taxon>Euteleostomi</taxon>
        <taxon>Actinopterygii</taxon>
        <taxon>Neopterygii</taxon>
        <taxon>Teleostei</taxon>
        <taxon>Notacanthiformes</taxon>
        <taxon>Halosauridae</taxon>
        <taxon>Aldrovandia</taxon>
    </lineage>
</organism>
<evidence type="ECO:0000313" key="3">
    <source>
        <dbReference type="Proteomes" id="UP001221898"/>
    </source>
</evidence>
<comment type="caution">
    <text evidence="2">The sequence shown here is derived from an EMBL/GenBank/DDBJ whole genome shotgun (WGS) entry which is preliminary data.</text>
</comment>
<dbReference type="EMBL" id="JAINUG010000149">
    <property type="protein sequence ID" value="KAJ8392073.1"/>
    <property type="molecule type" value="Genomic_DNA"/>
</dbReference>
<dbReference type="Proteomes" id="UP001221898">
    <property type="component" value="Unassembled WGS sequence"/>
</dbReference>
<protein>
    <submittedName>
        <fullName evidence="2">Uncharacterized protein</fullName>
    </submittedName>
</protein>
<keyword evidence="3" id="KW-1185">Reference proteome</keyword>
<feature type="region of interest" description="Disordered" evidence="1">
    <location>
        <begin position="1"/>
        <end position="37"/>
    </location>
</feature>
<feature type="compositionally biased region" description="Polar residues" evidence="1">
    <location>
        <begin position="1"/>
        <end position="11"/>
    </location>
</feature>
<accession>A0AAD7RXN9</accession>